<feature type="transmembrane region" description="Helical" evidence="3">
    <location>
        <begin position="59"/>
        <end position="77"/>
    </location>
</feature>
<dbReference type="Gene3D" id="1.20.120.1220">
    <property type="match status" value="1"/>
</dbReference>
<keyword evidence="5" id="KW-0489">Methyltransferase</keyword>
<gene>
    <name evidence="5" type="ORF">BJ999_001314</name>
</gene>
<dbReference type="EC" id="3.4.23.43" evidence="5"/>
<dbReference type="GO" id="GO:0005886">
    <property type="term" value="C:plasma membrane"/>
    <property type="evidence" value="ECO:0007669"/>
    <property type="project" value="TreeGrafter"/>
</dbReference>
<dbReference type="PANTHER" id="PTHR30487">
    <property type="entry name" value="TYPE 4 PREPILIN-LIKE PROTEINS LEADER PEPTIDE-PROCESSING ENZYME"/>
    <property type="match status" value="1"/>
</dbReference>
<feature type="transmembrane region" description="Helical" evidence="3">
    <location>
        <begin position="114"/>
        <end position="137"/>
    </location>
</feature>
<keyword evidence="6" id="KW-1185">Reference proteome</keyword>
<feature type="domain" description="Prepilin type IV endopeptidase peptidase" evidence="4">
    <location>
        <begin position="62"/>
        <end position="173"/>
    </location>
</feature>
<dbReference type="PRINTS" id="PR00864">
    <property type="entry name" value="PREPILNPTASE"/>
</dbReference>
<feature type="transmembrane region" description="Helical" evidence="3">
    <location>
        <begin position="33"/>
        <end position="52"/>
    </location>
</feature>
<proteinExistence type="inferred from homology"/>
<dbReference type="RefSeq" id="WP_179832461.1">
    <property type="nucleotide sequence ID" value="NZ_BMRD01000030.1"/>
</dbReference>
<keyword evidence="3" id="KW-1133">Transmembrane helix</keyword>
<dbReference type="GO" id="GO:0032259">
    <property type="term" value="P:methylation"/>
    <property type="evidence" value="ECO:0007669"/>
    <property type="project" value="UniProtKB-KW"/>
</dbReference>
<keyword evidence="5" id="KW-0378">Hydrolase</keyword>
<evidence type="ECO:0000256" key="3">
    <source>
        <dbReference type="SAM" id="Phobius"/>
    </source>
</evidence>
<dbReference type="Pfam" id="PF01478">
    <property type="entry name" value="Peptidase_A24"/>
    <property type="match status" value="1"/>
</dbReference>
<keyword evidence="5" id="KW-0808">Transferase</keyword>
<protein>
    <submittedName>
        <fullName evidence="5">Leader peptidase (Prepilin peptidase)/N-methyltransferase</fullName>
        <ecNumber evidence="5">2.1.1.-</ecNumber>
        <ecNumber evidence="5">3.4.23.43</ecNumber>
    </submittedName>
</protein>
<dbReference type="GO" id="GO:0008168">
    <property type="term" value="F:methyltransferase activity"/>
    <property type="evidence" value="ECO:0007669"/>
    <property type="project" value="UniProtKB-KW"/>
</dbReference>
<comment type="similarity">
    <text evidence="1 2">Belongs to the peptidase A24 family.</text>
</comment>
<evidence type="ECO:0000256" key="2">
    <source>
        <dbReference type="RuleBase" id="RU003793"/>
    </source>
</evidence>
<dbReference type="InterPro" id="IPR014032">
    <property type="entry name" value="Peptidase_A24A_bac"/>
</dbReference>
<dbReference type="PANTHER" id="PTHR30487:SF0">
    <property type="entry name" value="PREPILIN LEADER PEPTIDASE_N-METHYLTRANSFERASE-RELATED"/>
    <property type="match status" value="1"/>
</dbReference>
<name>A0A7Y9KCG6_9ACTN</name>
<keyword evidence="3" id="KW-0812">Transmembrane</keyword>
<dbReference type="AlphaFoldDB" id="A0A7Y9KCG6"/>
<organism evidence="5 6">
    <name type="scientific">Actinomadura citrea</name>
    <dbReference type="NCBI Taxonomy" id="46158"/>
    <lineage>
        <taxon>Bacteria</taxon>
        <taxon>Bacillati</taxon>
        <taxon>Actinomycetota</taxon>
        <taxon>Actinomycetes</taxon>
        <taxon>Streptosporangiales</taxon>
        <taxon>Thermomonosporaceae</taxon>
        <taxon>Actinomadura</taxon>
    </lineage>
</organism>
<accession>A0A7Y9KCG6</accession>
<feature type="transmembrane region" description="Helical" evidence="3">
    <location>
        <begin position="157"/>
        <end position="179"/>
    </location>
</feature>
<dbReference type="GO" id="GO:0006465">
    <property type="term" value="P:signal peptide processing"/>
    <property type="evidence" value="ECO:0007669"/>
    <property type="project" value="TreeGrafter"/>
</dbReference>
<dbReference type="EMBL" id="JACCBT010000001">
    <property type="protein sequence ID" value="NYE11018.1"/>
    <property type="molecule type" value="Genomic_DNA"/>
</dbReference>
<dbReference type="InterPro" id="IPR050882">
    <property type="entry name" value="Prepilin_peptidase/N-MTase"/>
</dbReference>
<evidence type="ECO:0000259" key="4">
    <source>
        <dbReference type="Pfam" id="PF01478"/>
    </source>
</evidence>
<feature type="transmembrane region" description="Helical" evidence="3">
    <location>
        <begin position="191"/>
        <end position="208"/>
    </location>
</feature>
<keyword evidence="3" id="KW-0472">Membrane</keyword>
<dbReference type="EC" id="2.1.1.-" evidence="5"/>
<sequence>MVALVLVPVGLVVGLLAAPLAAPYVGDVPRRHRVVLGLVTAALFGVLGWRVGFEPVLPALLYLAAVGTLLGFIDVGVKRLPDRFTLPSYGIAPALLAAAAPFTEDGLQRCEHALVGMAALFALYFAQALAVPSGIGLGDVKLSGVLGLYLGWFGQDAWVVGLLVTYLLGGLVAVGIMIVRRSRKGEFPFGPSMLAGALVAVLSFAAATG</sequence>
<evidence type="ECO:0000313" key="5">
    <source>
        <dbReference type="EMBL" id="NYE11018.1"/>
    </source>
</evidence>
<evidence type="ECO:0000313" key="6">
    <source>
        <dbReference type="Proteomes" id="UP000591272"/>
    </source>
</evidence>
<evidence type="ECO:0000256" key="1">
    <source>
        <dbReference type="ARBA" id="ARBA00005801"/>
    </source>
</evidence>
<dbReference type="InterPro" id="IPR000045">
    <property type="entry name" value="Prepilin_IV_endopep_pep"/>
</dbReference>
<dbReference type="Proteomes" id="UP000591272">
    <property type="component" value="Unassembled WGS sequence"/>
</dbReference>
<comment type="caution">
    <text evidence="5">The sequence shown here is derived from an EMBL/GenBank/DDBJ whole genome shotgun (WGS) entry which is preliminary data.</text>
</comment>
<dbReference type="GO" id="GO:0004190">
    <property type="term" value="F:aspartic-type endopeptidase activity"/>
    <property type="evidence" value="ECO:0007669"/>
    <property type="project" value="UniProtKB-EC"/>
</dbReference>
<reference evidence="5 6" key="1">
    <citation type="submission" date="2020-07" db="EMBL/GenBank/DDBJ databases">
        <title>Sequencing the genomes of 1000 actinobacteria strains.</title>
        <authorList>
            <person name="Klenk H.-P."/>
        </authorList>
    </citation>
    <scope>NUCLEOTIDE SEQUENCE [LARGE SCALE GENOMIC DNA]</scope>
    <source>
        <strain evidence="5 6">DSM 43461</strain>
    </source>
</reference>